<dbReference type="InterPro" id="IPR024072">
    <property type="entry name" value="DHFR-like_dom_sf"/>
</dbReference>
<protein>
    <recommendedName>
        <fullName evidence="3 8">Dihydrofolate reductase</fullName>
        <ecNumber evidence="3 8">1.5.1.3</ecNumber>
    </recommendedName>
</protein>
<evidence type="ECO:0000256" key="1">
    <source>
        <dbReference type="ARBA" id="ARBA00004903"/>
    </source>
</evidence>
<dbReference type="EC" id="1.5.1.3" evidence="3 8"/>
<comment type="caution">
    <text evidence="10">The sequence shown here is derived from an EMBL/GenBank/DDBJ whole genome shotgun (WGS) entry which is preliminary data.</text>
</comment>
<dbReference type="CDD" id="cd00209">
    <property type="entry name" value="DHFR"/>
    <property type="match status" value="1"/>
</dbReference>
<dbReference type="PIRSF" id="PIRSF000194">
    <property type="entry name" value="DHFR"/>
    <property type="match status" value="1"/>
</dbReference>
<keyword evidence="5 8" id="KW-0521">NADP</keyword>
<dbReference type="Proteomes" id="UP000176544">
    <property type="component" value="Unassembled WGS sequence"/>
</dbReference>
<gene>
    <name evidence="10" type="ORF">A3I33_00575</name>
</gene>
<dbReference type="Gene3D" id="3.40.430.10">
    <property type="entry name" value="Dihydrofolate Reductase, subunit A"/>
    <property type="match status" value="1"/>
</dbReference>
<comment type="pathway">
    <text evidence="1 8">Cofactor biosynthesis; tetrahydrofolate biosynthesis; 5,6,7,8-tetrahydrofolate from 7,8-dihydrofolate: step 1/1.</text>
</comment>
<dbReference type="GO" id="GO:0006730">
    <property type="term" value="P:one-carbon metabolic process"/>
    <property type="evidence" value="ECO:0007669"/>
    <property type="project" value="UniProtKB-KW"/>
</dbReference>
<dbReference type="GO" id="GO:0046654">
    <property type="term" value="P:tetrahydrofolate biosynthetic process"/>
    <property type="evidence" value="ECO:0007669"/>
    <property type="project" value="UniProtKB-UniPathway"/>
</dbReference>
<dbReference type="Pfam" id="PF00186">
    <property type="entry name" value="DHFR_1"/>
    <property type="match status" value="1"/>
</dbReference>
<dbReference type="FunFam" id="3.40.430.10:FF:000001">
    <property type="entry name" value="Dihydrofolate reductase"/>
    <property type="match status" value="1"/>
</dbReference>
<dbReference type="GO" id="GO:0046452">
    <property type="term" value="P:dihydrofolate metabolic process"/>
    <property type="evidence" value="ECO:0007669"/>
    <property type="project" value="TreeGrafter"/>
</dbReference>
<dbReference type="PANTHER" id="PTHR48069:SF3">
    <property type="entry name" value="DIHYDROFOLATE REDUCTASE"/>
    <property type="match status" value="1"/>
</dbReference>
<dbReference type="STRING" id="1797692.A3I33_00575"/>
<dbReference type="SUPFAM" id="SSF53597">
    <property type="entry name" value="Dihydrofolate reductase-like"/>
    <property type="match status" value="1"/>
</dbReference>
<comment type="similarity">
    <text evidence="2 8">Belongs to the dihydrofolate reductase family.</text>
</comment>
<keyword evidence="4 8" id="KW-0554">One-carbon metabolism</keyword>
<evidence type="ECO:0000256" key="8">
    <source>
        <dbReference type="PIRNR" id="PIRNR000194"/>
    </source>
</evidence>
<evidence type="ECO:0000313" key="11">
    <source>
        <dbReference type="Proteomes" id="UP000176544"/>
    </source>
</evidence>
<dbReference type="UniPathway" id="UPA00077">
    <property type="reaction ID" value="UER00158"/>
</dbReference>
<sequence>MISAIAAIGKNNVIGQNNDLVWKIPDDLARFREITKGHPVIMGRRTFESIGRPLPDRTNIVISREKDYAPEGVSVVYSVDEAIEKAKSLGNDEIFVIGGGEIYRQFMPYTDKLYLTIIDAEADGDVFFPDYSEFQKETFREERDYSGLKYAWVNLERD</sequence>
<dbReference type="InterPro" id="IPR012259">
    <property type="entry name" value="DHFR"/>
</dbReference>
<dbReference type="PRINTS" id="PR00070">
    <property type="entry name" value="DHFR"/>
</dbReference>
<organism evidence="10 11">
    <name type="scientific">Candidatus Colwellbacteria bacterium RIFCSPLOWO2_02_FULL_45_11</name>
    <dbReference type="NCBI Taxonomy" id="1797692"/>
    <lineage>
        <taxon>Bacteria</taxon>
        <taxon>Candidatus Colwelliibacteriota</taxon>
    </lineage>
</organism>
<evidence type="ECO:0000256" key="3">
    <source>
        <dbReference type="ARBA" id="ARBA00012856"/>
    </source>
</evidence>
<comment type="function">
    <text evidence="7 8">Key enzyme in folate metabolism. Catalyzes an essential reaction for de novo glycine and purine synthesis, and for DNA precursor synthesis.</text>
</comment>
<evidence type="ECO:0000259" key="9">
    <source>
        <dbReference type="PROSITE" id="PS51330"/>
    </source>
</evidence>
<evidence type="ECO:0000256" key="6">
    <source>
        <dbReference type="ARBA" id="ARBA00023002"/>
    </source>
</evidence>
<name>A0A1G1Z8T6_9BACT</name>
<feature type="domain" description="DHFR" evidence="9">
    <location>
        <begin position="1"/>
        <end position="158"/>
    </location>
</feature>
<evidence type="ECO:0000256" key="5">
    <source>
        <dbReference type="ARBA" id="ARBA00022857"/>
    </source>
</evidence>
<dbReference type="PANTHER" id="PTHR48069">
    <property type="entry name" value="DIHYDROFOLATE REDUCTASE"/>
    <property type="match status" value="1"/>
</dbReference>
<dbReference type="GO" id="GO:0070401">
    <property type="term" value="F:NADP+ binding"/>
    <property type="evidence" value="ECO:0007669"/>
    <property type="project" value="UniProtKB-ARBA"/>
</dbReference>
<dbReference type="GO" id="GO:0005829">
    <property type="term" value="C:cytosol"/>
    <property type="evidence" value="ECO:0007669"/>
    <property type="project" value="TreeGrafter"/>
</dbReference>
<reference evidence="10 11" key="1">
    <citation type="journal article" date="2016" name="Nat. Commun.">
        <title>Thousands of microbial genomes shed light on interconnected biogeochemical processes in an aquifer system.</title>
        <authorList>
            <person name="Anantharaman K."/>
            <person name="Brown C.T."/>
            <person name="Hug L.A."/>
            <person name="Sharon I."/>
            <person name="Castelle C.J."/>
            <person name="Probst A.J."/>
            <person name="Thomas B.C."/>
            <person name="Singh A."/>
            <person name="Wilkins M.J."/>
            <person name="Karaoz U."/>
            <person name="Brodie E.L."/>
            <person name="Williams K.H."/>
            <person name="Hubbard S.S."/>
            <person name="Banfield J.F."/>
        </authorList>
    </citation>
    <scope>NUCLEOTIDE SEQUENCE [LARGE SCALE GENOMIC DNA]</scope>
</reference>
<comment type="catalytic activity">
    <reaction evidence="8">
        <text>(6S)-5,6,7,8-tetrahydrofolate + NADP(+) = 7,8-dihydrofolate + NADPH + H(+)</text>
        <dbReference type="Rhea" id="RHEA:15009"/>
        <dbReference type="ChEBI" id="CHEBI:15378"/>
        <dbReference type="ChEBI" id="CHEBI:57451"/>
        <dbReference type="ChEBI" id="CHEBI:57453"/>
        <dbReference type="ChEBI" id="CHEBI:57783"/>
        <dbReference type="ChEBI" id="CHEBI:58349"/>
        <dbReference type="EC" id="1.5.1.3"/>
    </reaction>
</comment>
<evidence type="ECO:0000256" key="7">
    <source>
        <dbReference type="ARBA" id="ARBA00025067"/>
    </source>
</evidence>
<dbReference type="InterPro" id="IPR001796">
    <property type="entry name" value="DHFR_dom"/>
</dbReference>
<dbReference type="GO" id="GO:0046655">
    <property type="term" value="P:folic acid metabolic process"/>
    <property type="evidence" value="ECO:0007669"/>
    <property type="project" value="TreeGrafter"/>
</dbReference>
<dbReference type="GO" id="GO:0004146">
    <property type="term" value="F:dihydrofolate reductase activity"/>
    <property type="evidence" value="ECO:0007669"/>
    <property type="project" value="UniProtKB-EC"/>
</dbReference>
<evidence type="ECO:0000256" key="2">
    <source>
        <dbReference type="ARBA" id="ARBA00009539"/>
    </source>
</evidence>
<keyword evidence="6 8" id="KW-0560">Oxidoreductase</keyword>
<evidence type="ECO:0000313" key="10">
    <source>
        <dbReference type="EMBL" id="OGY60496.1"/>
    </source>
</evidence>
<dbReference type="AlphaFoldDB" id="A0A1G1Z8T6"/>
<evidence type="ECO:0000256" key="4">
    <source>
        <dbReference type="ARBA" id="ARBA00022563"/>
    </source>
</evidence>
<dbReference type="PROSITE" id="PS51330">
    <property type="entry name" value="DHFR_2"/>
    <property type="match status" value="1"/>
</dbReference>
<accession>A0A1G1Z8T6</accession>
<proteinExistence type="inferred from homology"/>
<dbReference type="EMBL" id="MHJA01000031">
    <property type="protein sequence ID" value="OGY60496.1"/>
    <property type="molecule type" value="Genomic_DNA"/>
</dbReference>